<dbReference type="AlphaFoldDB" id="A0A543PAC3"/>
<dbReference type="InterPro" id="IPR025736">
    <property type="entry name" value="PucR_C-HTH_dom"/>
</dbReference>
<dbReference type="Pfam" id="PF17853">
    <property type="entry name" value="GGDEF_2"/>
    <property type="match status" value="1"/>
</dbReference>
<dbReference type="Pfam" id="PF13556">
    <property type="entry name" value="HTH_30"/>
    <property type="match status" value="1"/>
</dbReference>
<dbReference type="InterPro" id="IPR029016">
    <property type="entry name" value="GAF-like_dom_sf"/>
</dbReference>
<evidence type="ECO:0000313" key="4">
    <source>
        <dbReference type="EMBL" id="TQN41034.1"/>
    </source>
</evidence>
<evidence type="ECO:0000256" key="1">
    <source>
        <dbReference type="ARBA" id="ARBA00006754"/>
    </source>
</evidence>
<dbReference type="RefSeq" id="WP_142023825.1">
    <property type="nucleotide sequence ID" value="NZ_VFQE01000001.1"/>
</dbReference>
<feature type="region of interest" description="Disordered" evidence="2">
    <location>
        <begin position="1"/>
        <end position="20"/>
    </location>
</feature>
<gene>
    <name evidence="4" type="ORF">FHU33_0386</name>
</gene>
<evidence type="ECO:0000259" key="3">
    <source>
        <dbReference type="SMART" id="SM00065"/>
    </source>
</evidence>
<evidence type="ECO:0000256" key="2">
    <source>
        <dbReference type="SAM" id="MobiDB-lite"/>
    </source>
</evidence>
<proteinExistence type="inferred from homology"/>
<dbReference type="Gene3D" id="3.30.450.40">
    <property type="match status" value="1"/>
</dbReference>
<dbReference type="PANTHER" id="PTHR33744:SF1">
    <property type="entry name" value="DNA-BINDING TRANSCRIPTIONAL ACTIVATOR ADER"/>
    <property type="match status" value="1"/>
</dbReference>
<dbReference type="SUPFAM" id="SSF55781">
    <property type="entry name" value="GAF domain-like"/>
    <property type="match status" value="1"/>
</dbReference>
<dbReference type="Proteomes" id="UP000319865">
    <property type="component" value="Unassembled WGS sequence"/>
</dbReference>
<dbReference type="InterPro" id="IPR042070">
    <property type="entry name" value="PucR_C-HTH_sf"/>
</dbReference>
<sequence length="652" mass="68420">MPVVTRSPALPAAGDGPRPAAGRAAEYFELLLEDAAAIEYERPLVRARAAGADGDELAELERVKLLALEVREAFAARRRRESELSALFDTASDLAALRGVDSVLTAIVRRARQLLGTDVSYLTLNDPAAGDTYMRVTDGSVSARFQALRLPMGVGLGGLVAQTAAPYATASYFTDARFRHTSEINDGVHDEGLIAILGVPLIRGSQVIGVLFAADRTERTFDRSEVSLLGSLAAHAAIALDNARLLEETRAALDELSTASRELRAHTASVERAAGAHDRFIDVVLRGGGVEDVAAAVTEALGGSITVLDEEGRVTPADGGISGDEAAAELPPDPAGALTLARSTGRTVRDGTWWTAAVTVDSELLGGLVLHRDDELSEADQRILERAALVTALLLLIRRTAGEAENRVRGELLEELLGATVRDPDGVRERARRLGADLDRPHAVVVARVEERCRSRALAAATHLAATRGGLAGTHDGCVVLCLPDLEPGAAAATVRRELGNAGAGTVTVGGAGPARGPASMAPAHEEAARCAATLIALGRAGGAASAEELGFFGLLVGDGRDVRGFVQATLAPVLDYDVKRGTDLEGTLQAFFDAGSSPARAAEALRVHVNTVTQRLDRVSRLLGKEWSSPERALEVQLALRLHRLTGAVPD</sequence>
<organism evidence="4 5">
    <name type="scientific">Blastococcus colisei</name>
    <dbReference type="NCBI Taxonomy" id="1564162"/>
    <lineage>
        <taxon>Bacteria</taxon>
        <taxon>Bacillati</taxon>
        <taxon>Actinomycetota</taxon>
        <taxon>Actinomycetes</taxon>
        <taxon>Geodermatophilales</taxon>
        <taxon>Geodermatophilaceae</taxon>
        <taxon>Blastococcus</taxon>
    </lineage>
</organism>
<dbReference type="InterPro" id="IPR003018">
    <property type="entry name" value="GAF"/>
</dbReference>
<dbReference type="Pfam" id="PF01590">
    <property type="entry name" value="GAF"/>
    <property type="match status" value="1"/>
</dbReference>
<dbReference type="PANTHER" id="PTHR33744">
    <property type="entry name" value="CARBOHYDRATE DIACID REGULATOR"/>
    <property type="match status" value="1"/>
</dbReference>
<name>A0A543PAC3_9ACTN</name>
<accession>A0A543PAC3</accession>
<comment type="caution">
    <text evidence="4">The sequence shown here is derived from an EMBL/GenBank/DDBJ whole genome shotgun (WGS) entry which is preliminary data.</text>
</comment>
<dbReference type="OrthoDB" id="8026818at2"/>
<feature type="compositionally biased region" description="Low complexity" evidence="2">
    <location>
        <begin position="8"/>
        <end position="20"/>
    </location>
</feature>
<dbReference type="InterPro" id="IPR041522">
    <property type="entry name" value="CdaR_GGDEF"/>
</dbReference>
<feature type="domain" description="GAF" evidence="3">
    <location>
        <begin position="99"/>
        <end position="250"/>
    </location>
</feature>
<comment type="similarity">
    <text evidence="1">Belongs to the CdaR family.</text>
</comment>
<keyword evidence="5" id="KW-1185">Reference proteome</keyword>
<protein>
    <submittedName>
        <fullName evidence="4">GAF domain-containing protein</fullName>
    </submittedName>
</protein>
<reference evidence="4 5" key="1">
    <citation type="submission" date="2019-06" db="EMBL/GenBank/DDBJ databases">
        <title>Sequencing the genomes of 1000 actinobacteria strains.</title>
        <authorList>
            <person name="Klenk H.-P."/>
        </authorList>
    </citation>
    <scope>NUCLEOTIDE SEQUENCE [LARGE SCALE GENOMIC DNA]</scope>
    <source>
        <strain evidence="4 5">DSM 46837</strain>
    </source>
</reference>
<evidence type="ECO:0000313" key="5">
    <source>
        <dbReference type="Proteomes" id="UP000319865"/>
    </source>
</evidence>
<dbReference type="SMART" id="SM00065">
    <property type="entry name" value="GAF"/>
    <property type="match status" value="1"/>
</dbReference>
<dbReference type="InterPro" id="IPR051448">
    <property type="entry name" value="CdaR-like_regulators"/>
</dbReference>
<dbReference type="Gene3D" id="1.10.10.2840">
    <property type="entry name" value="PucR C-terminal helix-turn-helix domain"/>
    <property type="match status" value="1"/>
</dbReference>
<dbReference type="EMBL" id="VFQE01000001">
    <property type="protein sequence ID" value="TQN41034.1"/>
    <property type="molecule type" value="Genomic_DNA"/>
</dbReference>